<dbReference type="EMBL" id="LKEA01000004">
    <property type="protein sequence ID" value="ROW09460.1"/>
    <property type="molecule type" value="Genomic_DNA"/>
</dbReference>
<keyword evidence="3" id="KW-1185">Reference proteome</keyword>
<gene>
    <name evidence="2" type="ORF">VMCG_02229</name>
</gene>
<keyword evidence="1" id="KW-1133">Transmembrane helix</keyword>
<reference evidence="2 3" key="1">
    <citation type="submission" date="2015-09" db="EMBL/GenBank/DDBJ databases">
        <title>Host preference determinants of Valsa canker pathogens revealed by comparative genomics.</title>
        <authorList>
            <person name="Yin Z."/>
            <person name="Huang L."/>
        </authorList>
    </citation>
    <scope>NUCLEOTIDE SEQUENCE [LARGE SCALE GENOMIC DNA]</scope>
    <source>
        <strain evidence="2 3">03-1</strain>
    </source>
</reference>
<keyword evidence="1" id="KW-0812">Transmembrane</keyword>
<proteinExistence type="predicted"/>
<evidence type="ECO:0000256" key="1">
    <source>
        <dbReference type="SAM" id="Phobius"/>
    </source>
</evidence>
<dbReference type="Proteomes" id="UP000283895">
    <property type="component" value="Unassembled WGS sequence"/>
</dbReference>
<protein>
    <submittedName>
        <fullName evidence="2">Uncharacterized protein</fullName>
    </submittedName>
</protein>
<name>A0A423X109_9PEZI</name>
<feature type="transmembrane region" description="Helical" evidence="1">
    <location>
        <begin position="6"/>
        <end position="25"/>
    </location>
</feature>
<accession>A0A423X109</accession>
<dbReference type="AlphaFoldDB" id="A0A423X109"/>
<evidence type="ECO:0000313" key="2">
    <source>
        <dbReference type="EMBL" id="ROW09460.1"/>
    </source>
</evidence>
<keyword evidence="1" id="KW-0472">Membrane</keyword>
<evidence type="ECO:0000313" key="3">
    <source>
        <dbReference type="Proteomes" id="UP000283895"/>
    </source>
</evidence>
<organism evidence="2 3">
    <name type="scientific">Cytospora schulzeri</name>
    <dbReference type="NCBI Taxonomy" id="448051"/>
    <lineage>
        <taxon>Eukaryota</taxon>
        <taxon>Fungi</taxon>
        <taxon>Dikarya</taxon>
        <taxon>Ascomycota</taxon>
        <taxon>Pezizomycotina</taxon>
        <taxon>Sordariomycetes</taxon>
        <taxon>Sordariomycetidae</taxon>
        <taxon>Diaporthales</taxon>
        <taxon>Cytosporaceae</taxon>
        <taxon>Cytospora</taxon>
    </lineage>
</organism>
<sequence>MENIYQILVSLIAVVIVMAASWFAYDQGYMDPLIEKFGVYVMKAEAEAEAKKLQAQGLKRGEDFADSELKGNKQADDIKKGFGSLGGLKKEL</sequence>
<dbReference type="OrthoDB" id="5232608at2759"/>
<comment type="caution">
    <text evidence="2">The sequence shown here is derived from an EMBL/GenBank/DDBJ whole genome shotgun (WGS) entry which is preliminary data.</text>
</comment>